<dbReference type="PANTHER" id="PTHR42785">
    <property type="entry name" value="DNA TOPOISOMERASE, TYPE IA, CORE"/>
    <property type="match status" value="1"/>
</dbReference>
<feature type="site" description="Interaction with DNA" evidence="10">
    <location>
        <position position="146"/>
    </location>
</feature>
<evidence type="ECO:0000256" key="4">
    <source>
        <dbReference type="ARBA" id="ARBA00022771"/>
    </source>
</evidence>
<dbReference type="InterPro" id="IPR005733">
    <property type="entry name" value="TopoI_bac-type"/>
</dbReference>
<evidence type="ECO:0000313" key="13">
    <source>
        <dbReference type="EMBL" id="OQA52350.1"/>
    </source>
</evidence>
<feature type="site" description="Interaction with DNA" evidence="10">
    <location>
        <position position="155"/>
    </location>
</feature>
<dbReference type="InterPro" id="IPR006171">
    <property type="entry name" value="TOPRIM_dom"/>
</dbReference>
<evidence type="ECO:0000256" key="7">
    <source>
        <dbReference type="ARBA" id="ARBA00023029"/>
    </source>
</evidence>
<evidence type="ECO:0000256" key="1">
    <source>
        <dbReference type="ARBA" id="ARBA00000213"/>
    </source>
</evidence>
<feature type="site" description="Interaction with DNA" evidence="10">
    <location>
        <position position="150"/>
    </location>
</feature>
<dbReference type="InterPro" id="IPR023405">
    <property type="entry name" value="Topo_IA_core_domain"/>
</dbReference>
<proteinExistence type="inferred from homology"/>
<dbReference type="CDD" id="cd00186">
    <property type="entry name" value="TOP1Ac"/>
    <property type="match status" value="1"/>
</dbReference>
<dbReference type="InterPro" id="IPR003602">
    <property type="entry name" value="Topo_IA_DNA-bd_dom"/>
</dbReference>
<dbReference type="PRINTS" id="PR00417">
    <property type="entry name" value="PRTPISMRASEI"/>
</dbReference>
<dbReference type="Gene3D" id="3.30.65.10">
    <property type="entry name" value="Bacterial Topoisomerase I, domain 1"/>
    <property type="match status" value="2"/>
</dbReference>
<dbReference type="InterPro" id="IPR023406">
    <property type="entry name" value="Topo_IA_AS"/>
</dbReference>
<dbReference type="PROSITE" id="PS50880">
    <property type="entry name" value="TOPRIM"/>
    <property type="match status" value="1"/>
</dbReference>
<dbReference type="InterPro" id="IPR013498">
    <property type="entry name" value="Topo_IA_Znf"/>
</dbReference>
<dbReference type="CDD" id="cd03363">
    <property type="entry name" value="TOPRIM_TopoIA_TopoI"/>
    <property type="match status" value="1"/>
</dbReference>
<keyword evidence="8 10" id="KW-0238">DNA-binding</keyword>
<dbReference type="Gene3D" id="3.40.50.140">
    <property type="match status" value="1"/>
</dbReference>
<dbReference type="SUPFAM" id="SSF56712">
    <property type="entry name" value="Prokaryotic type I DNA topoisomerase"/>
    <property type="match status" value="1"/>
</dbReference>
<keyword evidence="9 10" id="KW-0413">Isomerase</keyword>
<evidence type="ECO:0000256" key="3">
    <source>
        <dbReference type="ARBA" id="ARBA00022723"/>
    </source>
</evidence>
<evidence type="ECO:0000256" key="9">
    <source>
        <dbReference type="ARBA" id="ARBA00023235"/>
    </source>
</evidence>
<comment type="caution">
    <text evidence="13">The sequence shown here is derived from an EMBL/GenBank/DDBJ whole genome shotgun (WGS) entry which is preliminary data.</text>
</comment>
<dbReference type="InterPro" id="IPR013826">
    <property type="entry name" value="Topo_IA_cen_sub3"/>
</dbReference>
<protein>
    <recommendedName>
        <fullName evidence="10">DNA topoisomerase 1</fullName>
        <ecNumber evidence="10">5.6.2.1</ecNumber>
    </recommendedName>
    <alternativeName>
        <fullName evidence="10">DNA topoisomerase I</fullName>
    </alternativeName>
</protein>
<dbReference type="GO" id="GO:0005694">
    <property type="term" value="C:chromosome"/>
    <property type="evidence" value="ECO:0007669"/>
    <property type="project" value="InterPro"/>
</dbReference>
<feature type="site" description="Interaction with DNA" evidence="10">
    <location>
        <position position="162"/>
    </location>
</feature>
<feature type="site" description="Interaction with DNA" evidence="10">
    <location>
        <position position="147"/>
    </location>
</feature>
<evidence type="ECO:0000256" key="5">
    <source>
        <dbReference type="ARBA" id="ARBA00022833"/>
    </source>
</evidence>
<feature type="site" description="Interaction with DNA" evidence="10">
    <location>
        <position position="33"/>
    </location>
</feature>
<dbReference type="GO" id="GO:0003917">
    <property type="term" value="F:DNA topoisomerase type I (single strand cut, ATP-independent) activity"/>
    <property type="evidence" value="ECO:0007669"/>
    <property type="project" value="UniProtKB-UniRule"/>
</dbReference>
<dbReference type="InterPro" id="IPR000380">
    <property type="entry name" value="Topo_IA"/>
</dbReference>
<dbReference type="SMART" id="SM00437">
    <property type="entry name" value="TOP1Ac"/>
    <property type="match status" value="1"/>
</dbReference>
<dbReference type="NCBIfam" id="TIGR01051">
    <property type="entry name" value="topA_bact"/>
    <property type="match status" value="1"/>
</dbReference>
<comment type="function">
    <text evidence="10">Releases the supercoiling and torsional tension of DNA, which is introduced during the DNA replication and transcription, by transiently cleaving and rejoining one strand of the DNA duplex. Introduces a single-strand break via transesterification at a target site in duplex DNA. The scissile phosphodiester is attacked by the catalytic tyrosine of the enzyme, resulting in the formation of a DNA-(5'-phosphotyrosyl)-enzyme intermediate and the expulsion of a 3'-OH DNA strand. The free DNA strand then undergoes passage around the unbroken strand, thus removing DNA supercoils. Finally, in the religation step, the DNA 3'-OH attacks the covalent intermediate to expel the active-site tyrosine and restore the DNA phosphodiester backbone.</text>
</comment>
<dbReference type="GO" id="GO:0006265">
    <property type="term" value="P:DNA topological change"/>
    <property type="evidence" value="ECO:0007669"/>
    <property type="project" value="UniProtKB-UniRule"/>
</dbReference>
<gene>
    <name evidence="10 13" type="primary">topA</name>
    <name evidence="13" type="ORF">BWY43_00547</name>
</gene>
<keyword evidence="7 10" id="KW-0799">Topoisomerase</keyword>
<dbReference type="AlphaFoldDB" id="A0A1V5SCW2"/>
<evidence type="ECO:0000256" key="8">
    <source>
        <dbReference type="ARBA" id="ARBA00023125"/>
    </source>
</evidence>
<keyword evidence="5" id="KW-0862">Zinc</keyword>
<dbReference type="InterPro" id="IPR013497">
    <property type="entry name" value="Topo_IA_cen"/>
</dbReference>
<dbReference type="HAMAP" id="MF_00952">
    <property type="entry name" value="Topoisom_1_prok"/>
    <property type="match status" value="1"/>
</dbReference>
<dbReference type="GO" id="GO:0003677">
    <property type="term" value="F:DNA binding"/>
    <property type="evidence" value="ECO:0007669"/>
    <property type="project" value="UniProtKB-KW"/>
</dbReference>
<feature type="active site" description="O-(5'-phospho-DNA)-tyrosine intermediate" evidence="10">
    <location>
        <position position="299"/>
    </location>
</feature>
<keyword evidence="3" id="KW-0479">Metal-binding</keyword>
<dbReference type="InterPro" id="IPR028612">
    <property type="entry name" value="Topoisom_1_IA"/>
</dbReference>
<dbReference type="PROSITE" id="PS52039">
    <property type="entry name" value="TOPO_IA_2"/>
    <property type="match status" value="1"/>
</dbReference>
<dbReference type="GO" id="GO:0008270">
    <property type="term" value="F:zinc ion binding"/>
    <property type="evidence" value="ECO:0007669"/>
    <property type="project" value="UniProtKB-KW"/>
</dbReference>
<dbReference type="SUPFAM" id="SSF57783">
    <property type="entry name" value="Zinc beta-ribbon"/>
    <property type="match status" value="2"/>
</dbReference>
<evidence type="ECO:0000259" key="12">
    <source>
        <dbReference type="PROSITE" id="PS52039"/>
    </source>
</evidence>
<dbReference type="Pfam" id="PF01751">
    <property type="entry name" value="Toprim"/>
    <property type="match status" value="1"/>
</dbReference>
<keyword evidence="6" id="KW-0460">Magnesium</keyword>
<sequence>MAKNLLIVESPAKAKTINKYLGSDFLVEASFGHVRDLPSSKLGVDTKNNFEVSYLVPTKSRKVVNKLKKEYGNCQNVYLATDPDREGEAIAWHITEALGIANQNKNQEKSNVKRVSFSEITKDAVLRAVQNPRDIDMDLVDAQQARRVLDRLVGYTLSPLLWRKIMKGLSAGRVQSVAVRLVVEREREIEAFKPQEYWSIEATLEKDSQKFTALLTQVGDRKIDKISIESEKEAKDFEEKLNKGSYIVENVEQKEERRSPYAPFTTSTLQQEASNRFGFSAKQTMRVAQGLYEAGHITYMRTDSVNLSAQSVDSIRSYIQKEFGKEYLPEQKKTFKTKTKNAQEAHEAIRPTDISLSAEKLGAEDQRAKKLYELIWRRAVASQMESAVLDKVTVKIKNDQFIFTSNGQMVKFDGFLKVYPTKIGEVNLPTLEEKDVLKLIEINSDQHFTQPPARYSEATLIRALEERGIGRPSTYAPTLSTIQDRGYVVKDSGRLKPEDIGFAVNDLLVKHFPDIVDYSFTAKVEEDLDRIADGNLKWQKMVEDFFVPFEKSLESQEGEIEKQNLNKELDEKCPECGKNLLLRRSKRGKFIGCSGFPECKYTRNFIDEKTQEKIDEGEKSIEGRKCPKCGGDLKIANGRFGPFIGCSKYPDCKYIEKIKKPEN</sequence>
<feature type="site" description="Interaction with DNA" evidence="10">
    <location>
        <position position="301"/>
    </location>
</feature>
<dbReference type="SMART" id="SM00436">
    <property type="entry name" value="TOP1Bc"/>
    <property type="match status" value="1"/>
</dbReference>
<comment type="subunit">
    <text evidence="10">Monomer.</text>
</comment>
<evidence type="ECO:0000256" key="10">
    <source>
        <dbReference type="HAMAP-Rule" id="MF_00952"/>
    </source>
</evidence>
<dbReference type="PANTHER" id="PTHR42785:SF1">
    <property type="entry name" value="DNA TOPOISOMERASE"/>
    <property type="match status" value="1"/>
</dbReference>
<dbReference type="EMBL" id="MWBO01000034">
    <property type="protein sequence ID" value="OQA52350.1"/>
    <property type="molecule type" value="Genomic_DNA"/>
</dbReference>
<comment type="catalytic activity">
    <reaction evidence="1 10">
        <text>ATP-independent breakage of single-stranded DNA, followed by passage and rejoining.</text>
        <dbReference type="EC" id="5.6.2.1"/>
    </reaction>
</comment>
<name>A0A1V5SCW2_9BACT</name>
<dbReference type="Pfam" id="PF01131">
    <property type="entry name" value="Topoisom_bac"/>
    <property type="match status" value="1"/>
</dbReference>
<dbReference type="InterPro" id="IPR013824">
    <property type="entry name" value="Topo_IA_cen_sub1"/>
</dbReference>
<accession>A0A1V5SCW2</accession>
<evidence type="ECO:0000256" key="6">
    <source>
        <dbReference type="ARBA" id="ARBA00022842"/>
    </source>
</evidence>
<dbReference type="InterPro" id="IPR013825">
    <property type="entry name" value="Topo_IA_cen_sub2"/>
</dbReference>
<feature type="region of interest" description="Interaction with DNA" evidence="10">
    <location>
        <begin position="170"/>
        <end position="175"/>
    </location>
</feature>
<dbReference type="PROSITE" id="PS00396">
    <property type="entry name" value="TOPO_IA_1"/>
    <property type="match status" value="1"/>
</dbReference>
<organism evidence="13">
    <name type="scientific">candidate division WS2 bacterium ADurb.Bin280</name>
    <dbReference type="NCBI Taxonomy" id="1852829"/>
    <lineage>
        <taxon>Bacteria</taxon>
        <taxon>candidate division WS2</taxon>
    </lineage>
</organism>
<comment type="similarity">
    <text evidence="2 10">Belongs to the type IA topoisomerase family.</text>
</comment>
<dbReference type="Pfam" id="PF01396">
    <property type="entry name" value="Zn_ribbon_Top1"/>
    <property type="match status" value="2"/>
</dbReference>
<feature type="site" description="Interaction with DNA" evidence="10">
    <location>
        <position position="485"/>
    </location>
</feature>
<dbReference type="Gene3D" id="1.10.290.10">
    <property type="entry name" value="Topoisomerase I, domain 4"/>
    <property type="match status" value="1"/>
</dbReference>
<dbReference type="SMART" id="SM00493">
    <property type="entry name" value="TOPRIM"/>
    <property type="match status" value="1"/>
</dbReference>
<evidence type="ECO:0000259" key="11">
    <source>
        <dbReference type="PROSITE" id="PS50880"/>
    </source>
</evidence>
<dbReference type="EC" id="5.6.2.1" evidence="10"/>
<feature type="domain" description="Topo IA-type catalytic" evidence="12">
    <location>
        <begin position="136"/>
        <end position="553"/>
    </location>
</feature>
<dbReference type="Gene3D" id="1.10.460.10">
    <property type="entry name" value="Topoisomerase I, domain 2"/>
    <property type="match status" value="1"/>
</dbReference>
<feature type="domain" description="Toprim" evidence="11">
    <location>
        <begin position="3"/>
        <end position="113"/>
    </location>
</feature>
<reference evidence="13" key="1">
    <citation type="submission" date="2017-02" db="EMBL/GenBank/DDBJ databases">
        <title>Delving into the versatile metabolic prowess of the omnipresent phylum Bacteroidetes.</title>
        <authorList>
            <person name="Nobu M.K."/>
            <person name="Mei R."/>
            <person name="Narihiro T."/>
            <person name="Kuroda K."/>
            <person name="Liu W.-T."/>
        </authorList>
    </citation>
    <scope>NUCLEOTIDE SEQUENCE</scope>
    <source>
        <strain evidence="13">ADurb.Bin280</strain>
    </source>
</reference>
<dbReference type="InterPro" id="IPR034149">
    <property type="entry name" value="TOPRIM_TopoI"/>
</dbReference>
<evidence type="ECO:0000256" key="2">
    <source>
        <dbReference type="ARBA" id="ARBA00009446"/>
    </source>
</evidence>
<dbReference type="Gene3D" id="2.70.20.10">
    <property type="entry name" value="Topoisomerase I, domain 3"/>
    <property type="match status" value="1"/>
</dbReference>
<keyword evidence="4" id="KW-0863">Zinc-finger</keyword>
<dbReference type="Proteomes" id="UP000485367">
    <property type="component" value="Unassembled WGS sequence"/>
</dbReference>
<dbReference type="InterPro" id="IPR003601">
    <property type="entry name" value="Topo_IA_2"/>
</dbReference>